<evidence type="ECO:0000313" key="4">
    <source>
        <dbReference type="Proteomes" id="UP000429785"/>
    </source>
</evidence>
<protein>
    <submittedName>
        <fullName evidence="2">Uncharacterized protein</fullName>
    </submittedName>
</protein>
<dbReference type="OrthoDB" id="1441767at2"/>
<evidence type="ECO:0000313" key="3">
    <source>
        <dbReference type="Proteomes" id="UP000290261"/>
    </source>
</evidence>
<dbReference type="RefSeq" id="WP_129652438.1">
    <property type="nucleotide sequence ID" value="NZ_ML142907.1"/>
</dbReference>
<dbReference type="AlphaFoldDB" id="A0A444VPJ3"/>
<comment type="caution">
    <text evidence="2">The sequence shown here is derived from an EMBL/GenBank/DDBJ whole genome shotgun (WGS) entry which is preliminary data.</text>
</comment>
<proteinExistence type="predicted"/>
<dbReference type="Proteomes" id="UP000429785">
    <property type="component" value="Unassembled WGS sequence"/>
</dbReference>
<dbReference type="EMBL" id="WELG01000001">
    <property type="protein sequence ID" value="KAB7530760.1"/>
    <property type="molecule type" value="Genomic_DNA"/>
</dbReference>
<keyword evidence="3" id="KW-1185">Reference proteome</keyword>
<dbReference type="Proteomes" id="UP000290261">
    <property type="component" value="Unassembled WGS sequence"/>
</dbReference>
<reference evidence="1 4" key="2">
    <citation type="submission" date="2019-10" db="EMBL/GenBank/DDBJ databases">
        <title>Muricauda olearia CL-SS4 JCM15563 genome.</title>
        <authorList>
            <person name="Liu L."/>
        </authorList>
    </citation>
    <scope>NUCLEOTIDE SEQUENCE [LARGE SCALE GENOMIC DNA]</scope>
    <source>
        <strain evidence="1 4">CL-SS4</strain>
    </source>
</reference>
<evidence type="ECO:0000313" key="2">
    <source>
        <dbReference type="EMBL" id="RYC52701.1"/>
    </source>
</evidence>
<gene>
    <name evidence="2" type="ORF">DN53_00340</name>
    <name evidence="1" type="ORF">F8C76_04470</name>
</gene>
<name>A0A444VPJ3_9FLAO</name>
<accession>A0A444VPJ3</accession>
<dbReference type="EMBL" id="JJMP01000001">
    <property type="protein sequence ID" value="RYC52701.1"/>
    <property type="molecule type" value="Genomic_DNA"/>
</dbReference>
<reference evidence="2 3" key="1">
    <citation type="submission" date="2014-04" db="EMBL/GenBank/DDBJ databases">
        <title>Whole genome of Muricauda olearia.</title>
        <authorList>
            <person name="Zhang X.-H."/>
            <person name="Tang K."/>
        </authorList>
    </citation>
    <scope>NUCLEOTIDE SEQUENCE [LARGE SCALE GENOMIC DNA]</scope>
    <source>
        <strain evidence="2 3">Th120</strain>
    </source>
</reference>
<evidence type="ECO:0000313" key="1">
    <source>
        <dbReference type="EMBL" id="KAB7530760.1"/>
    </source>
</evidence>
<organism evidence="2 3">
    <name type="scientific">Flagellimonas olearia</name>
    <dbReference type="NCBI Taxonomy" id="552546"/>
    <lineage>
        <taxon>Bacteria</taxon>
        <taxon>Pseudomonadati</taxon>
        <taxon>Bacteroidota</taxon>
        <taxon>Flavobacteriia</taxon>
        <taxon>Flavobacteriales</taxon>
        <taxon>Flavobacteriaceae</taxon>
        <taxon>Flagellimonas</taxon>
    </lineage>
</organism>
<sequence length="110" mass="13132">MGDILENNTYQIQELLVRMERNNKLIQRLSKKLGSYTCEPHDYSCFEKLYELKRSFKEYTGDQKRIMDSLKEKMGQTTEDLGDEIEHHFAHFKQLEKDIAAYLLDTDKYS</sequence>